<dbReference type="AlphaFoldDB" id="W1N3C7"/>
<evidence type="ECO:0000313" key="1">
    <source>
        <dbReference type="EMBL" id="ERL50023.1"/>
    </source>
</evidence>
<accession>W1N3C7</accession>
<proteinExistence type="predicted"/>
<name>W1N3C7_9GAMM</name>
<dbReference type="EMBL" id="AVBC01000039">
    <property type="protein sequence ID" value="ERL50023.1"/>
    <property type="molecule type" value="Genomic_DNA"/>
</dbReference>
<organism evidence="1 2">
    <name type="scientific">Halomonas huangheensis</name>
    <dbReference type="NCBI Taxonomy" id="1178482"/>
    <lineage>
        <taxon>Bacteria</taxon>
        <taxon>Pseudomonadati</taxon>
        <taxon>Pseudomonadota</taxon>
        <taxon>Gammaproteobacteria</taxon>
        <taxon>Oceanospirillales</taxon>
        <taxon>Halomonadaceae</taxon>
        <taxon>Halomonas</taxon>
    </lineage>
</organism>
<dbReference type="Proteomes" id="UP000019113">
    <property type="component" value="Unassembled WGS sequence"/>
</dbReference>
<gene>
    <name evidence="1" type="ORF">BJB45_02530</name>
</gene>
<evidence type="ECO:0000313" key="2">
    <source>
        <dbReference type="Proteomes" id="UP000019113"/>
    </source>
</evidence>
<reference evidence="1 2" key="1">
    <citation type="submission" date="2013-08" db="EMBL/GenBank/DDBJ databases">
        <title>draft genome of Halomonas huanghegensis, strain BJGMM-B45T.</title>
        <authorList>
            <person name="Miao C."/>
            <person name="Wan Y."/>
            <person name="Jin W."/>
        </authorList>
    </citation>
    <scope>NUCLEOTIDE SEQUENCE [LARGE SCALE GENOMIC DNA]</scope>
    <source>
        <strain evidence="1 2">BJGMM-B45</strain>
    </source>
</reference>
<sequence length="37" mass="4198">MAGAMYQRQKVLGIIRWKDQANVARCQTTLSVFDQAV</sequence>
<comment type="caution">
    <text evidence="1">The sequence shown here is derived from an EMBL/GenBank/DDBJ whole genome shotgun (WGS) entry which is preliminary data.</text>
</comment>
<protein>
    <submittedName>
        <fullName evidence="1">Uncharacterized protein</fullName>
    </submittedName>
</protein>
<keyword evidence="2" id="KW-1185">Reference proteome</keyword>